<dbReference type="PROSITE" id="PS51123">
    <property type="entry name" value="OMPA_2"/>
    <property type="match status" value="1"/>
</dbReference>
<gene>
    <name evidence="5" type="ORF">HXL68_06420</name>
</gene>
<comment type="caution">
    <text evidence="5">The sequence shown here is derived from an EMBL/GenBank/DDBJ whole genome shotgun (WGS) entry which is preliminary data.</text>
</comment>
<accession>A0A930G1D3</accession>
<feature type="domain" description="OmpA-like" evidence="4">
    <location>
        <begin position="63"/>
        <end position="180"/>
    </location>
</feature>
<evidence type="ECO:0000313" key="5">
    <source>
        <dbReference type="EMBL" id="MBF1164658.1"/>
    </source>
</evidence>
<name>A0A930G1D3_9RHOO</name>
<dbReference type="InterPro" id="IPR006665">
    <property type="entry name" value="OmpA-like"/>
</dbReference>
<organism evidence="5 6">
    <name type="scientific">Dechloromonas agitata</name>
    <dbReference type="NCBI Taxonomy" id="73030"/>
    <lineage>
        <taxon>Bacteria</taxon>
        <taxon>Pseudomonadati</taxon>
        <taxon>Pseudomonadota</taxon>
        <taxon>Betaproteobacteria</taxon>
        <taxon>Rhodocyclales</taxon>
        <taxon>Azonexaceae</taxon>
        <taxon>Dechloromonas</taxon>
    </lineage>
</organism>
<dbReference type="GO" id="GO:0016020">
    <property type="term" value="C:membrane"/>
    <property type="evidence" value="ECO:0007669"/>
    <property type="project" value="UniProtKB-UniRule"/>
</dbReference>
<reference evidence="5" key="1">
    <citation type="submission" date="2020-04" db="EMBL/GenBank/DDBJ databases">
        <title>Deep metagenomics examines the oral microbiome during advanced dental caries in children, revealing novel taxa and co-occurrences with host molecules.</title>
        <authorList>
            <person name="Baker J.L."/>
            <person name="Morton J.T."/>
            <person name="Dinis M."/>
            <person name="Alvarez R."/>
            <person name="Tran N.C."/>
            <person name="Knight R."/>
            <person name="Edlund A."/>
        </authorList>
    </citation>
    <scope>NUCLEOTIDE SEQUENCE</scope>
    <source>
        <strain evidence="5">JCVI_32_bin.24</strain>
    </source>
</reference>
<proteinExistence type="predicted"/>
<keyword evidence="3" id="KW-0732">Signal</keyword>
<dbReference type="Proteomes" id="UP000718593">
    <property type="component" value="Unassembled WGS sequence"/>
</dbReference>
<evidence type="ECO:0000313" key="6">
    <source>
        <dbReference type="Proteomes" id="UP000718593"/>
    </source>
</evidence>
<dbReference type="Gene3D" id="3.30.1330.60">
    <property type="entry name" value="OmpA-like domain"/>
    <property type="match status" value="1"/>
</dbReference>
<dbReference type="CDD" id="cd07185">
    <property type="entry name" value="OmpA_C-like"/>
    <property type="match status" value="1"/>
</dbReference>
<dbReference type="SUPFAM" id="SSF103088">
    <property type="entry name" value="OmpA-like"/>
    <property type="match status" value="1"/>
</dbReference>
<dbReference type="PROSITE" id="PS51257">
    <property type="entry name" value="PROKAR_LIPOPROTEIN"/>
    <property type="match status" value="1"/>
</dbReference>
<dbReference type="AlphaFoldDB" id="A0A930G1D3"/>
<evidence type="ECO:0000256" key="3">
    <source>
        <dbReference type="SAM" id="SignalP"/>
    </source>
</evidence>
<dbReference type="InterPro" id="IPR036737">
    <property type="entry name" value="OmpA-like_sf"/>
</dbReference>
<sequence>MRNRLALPRFAALLIVALLAGCAGNRLPEKAADTARVSGPAILPPDAASQAMPQAAPPAASSAAAMPANPEESIFFSPGASAIASAERRKLKPLASRLQADRRQTVTLVGHANDNGSRSFNLAVADARIGAVASALKKLGVAAYQIRKRVLGDEQVPADCRASACRKAMRRVDFLFSGPATAN</sequence>
<dbReference type="Pfam" id="PF00691">
    <property type="entry name" value="OmpA"/>
    <property type="match status" value="1"/>
</dbReference>
<feature type="chain" id="PRO_5036904709" evidence="3">
    <location>
        <begin position="32"/>
        <end position="183"/>
    </location>
</feature>
<evidence type="ECO:0000256" key="1">
    <source>
        <dbReference type="PROSITE-ProRule" id="PRU00473"/>
    </source>
</evidence>
<feature type="compositionally biased region" description="Low complexity" evidence="2">
    <location>
        <begin position="44"/>
        <end position="64"/>
    </location>
</feature>
<feature type="signal peptide" evidence="3">
    <location>
        <begin position="1"/>
        <end position="31"/>
    </location>
</feature>
<protein>
    <submittedName>
        <fullName evidence="5">OmpA family protein</fullName>
    </submittedName>
</protein>
<evidence type="ECO:0000259" key="4">
    <source>
        <dbReference type="PROSITE" id="PS51123"/>
    </source>
</evidence>
<feature type="region of interest" description="Disordered" evidence="2">
    <location>
        <begin position="42"/>
        <end position="64"/>
    </location>
</feature>
<evidence type="ECO:0000256" key="2">
    <source>
        <dbReference type="SAM" id="MobiDB-lite"/>
    </source>
</evidence>
<keyword evidence="1" id="KW-0472">Membrane</keyword>
<dbReference type="EMBL" id="JABZMI010000095">
    <property type="protein sequence ID" value="MBF1164658.1"/>
    <property type="molecule type" value="Genomic_DNA"/>
</dbReference>